<comment type="similarity">
    <text evidence="9">Belongs to the BCD1 family.</text>
</comment>
<dbReference type="InterPro" id="IPR051639">
    <property type="entry name" value="BCD1"/>
</dbReference>
<feature type="domain" description="HIT-type" evidence="15">
    <location>
        <begin position="8"/>
        <end position="42"/>
    </location>
</feature>
<proteinExistence type="inferred from homology"/>
<dbReference type="Pfam" id="PF25790">
    <property type="entry name" value="BCD1"/>
    <property type="match status" value="1"/>
</dbReference>
<comment type="subunit">
    <text evidence="10">Interacts with FBL, SNU13, NOP58, NUFIP1, RUVBL1, RUVBL2 and TAF9. Interacts (via HIT-type zinc finger) with the RUVBL1/RUVBL2 complex in the presence of ADP.</text>
</comment>
<evidence type="ECO:0000256" key="4">
    <source>
        <dbReference type="ARBA" id="ARBA00022723"/>
    </source>
</evidence>
<accession>A0A9P8Q005</accession>
<organism evidence="16 17">
    <name type="scientific">Wickerhamomyces pijperi</name>
    <name type="common">Yeast</name>
    <name type="synonym">Pichia pijperi</name>
    <dbReference type="NCBI Taxonomy" id="599730"/>
    <lineage>
        <taxon>Eukaryota</taxon>
        <taxon>Fungi</taxon>
        <taxon>Dikarya</taxon>
        <taxon>Ascomycota</taxon>
        <taxon>Saccharomycotina</taxon>
        <taxon>Saccharomycetes</taxon>
        <taxon>Phaffomycetales</taxon>
        <taxon>Wickerhamomycetaceae</taxon>
        <taxon>Wickerhamomyces</taxon>
    </lineage>
</organism>
<dbReference type="PANTHER" id="PTHR13483:SF3">
    <property type="entry name" value="BOX C_D SNORNA PROTEIN 1"/>
    <property type="match status" value="1"/>
</dbReference>
<evidence type="ECO:0000256" key="9">
    <source>
        <dbReference type="ARBA" id="ARBA00049654"/>
    </source>
</evidence>
<evidence type="ECO:0000256" key="8">
    <source>
        <dbReference type="ARBA" id="ARBA00049598"/>
    </source>
</evidence>
<dbReference type="Proteomes" id="UP000774326">
    <property type="component" value="Unassembled WGS sequence"/>
</dbReference>
<dbReference type="SUPFAM" id="SSF144232">
    <property type="entry name" value="HIT/MYND zinc finger-like"/>
    <property type="match status" value="1"/>
</dbReference>
<evidence type="ECO:0000256" key="7">
    <source>
        <dbReference type="ARBA" id="ARBA00022843"/>
    </source>
</evidence>
<keyword evidence="6" id="KW-0862">Zinc</keyword>
<dbReference type="GO" id="GO:0000492">
    <property type="term" value="P:box C/D snoRNP assembly"/>
    <property type="evidence" value="ECO:0007669"/>
    <property type="project" value="TreeGrafter"/>
</dbReference>
<dbReference type="GO" id="GO:0005634">
    <property type="term" value="C:nucleus"/>
    <property type="evidence" value="ECO:0007669"/>
    <property type="project" value="TreeGrafter"/>
</dbReference>
<keyword evidence="5 13" id="KW-0863">Zinc-finger</keyword>
<keyword evidence="17" id="KW-1185">Reference proteome</keyword>
<keyword evidence="7" id="KW-0832">Ubl conjugation</keyword>
<feature type="compositionally biased region" description="Polar residues" evidence="14">
    <location>
        <begin position="95"/>
        <end position="106"/>
    </location>
</feature>
<feature type="compositionally biased region" description="Acidic residues" evidence="14">
    <location>
        <begin position="296"/>
        <end position="308"/>
    </location>
</feature>
<dbReference type="PROSITE" id="PS51083">
    <property type="entry name" value="ZF_HIT"/>
    <property type="match status" value="1"/>
</dbReference>
<dbReference type="GO" id="GO:0000463">
    <property type="term" value="P:maturation of LSU-rRNA from tricistronic rRNA transcript (SSU-rRNA, 5.8S rRNA, LSU-rRNA)"/>
    <property type="evidence" value="ECO:0007669"/>
    <property type="project" value="TreeGrafter"/>
</dbReference>
<dbReference type="PANTHER" id="PTHR13483">
    <property type="entry name" value="BOX C_D SNORNA PROTEIN 1-RELATED"/>
    <property type="match status" value="1"/>
</dbReference>
<comment type="caution">
    <text evidence="16">The sequence shown here is derived from an EMBL/GenBank/DDBJ whole genome shotgun (WGS) entry which is preliminary data.</text>
</comment>
<keyword evidence="4" id="KW-0479">Metal-binding</keyword>
<dbReference type="AlphaFoldDB" id="A0A9P8Q005"/>
<feature type="compositionally biased region" description="Low complexity" evidence="14">
    <location>
        <begin position="218"/>
        <end position="227"/>
    </location>
</feature>
<evidence type="ECO:0000256" key="14">
    <source>
        <dbReference type="SAM" id="MobiDB-lite"/>
    </source>
</evidence>
<keyword evidence="3" id="KW-0597">Phosphoprotein</keyword>
<evidence type="ECO:0000256" key="3">
    <source>
        <dbReference type="ARBA" id="ARBA00022553"/>
    </source>
</evidence>
<evidence type="ECO:0000313" key="16">
    <source>
        <dbReference type="EMBL" id="KAH3680697.1"/>
    </source>
</evidence>
<reference evidence="16" key="1">
    <citation type="journal article" date="2021" name="Open Biol.">
        <title>Shared evolutionary footprints suggest mitochondrial oxidative damage underlies multiple complex I losses in fungi.</title>
        <authorList>
            <person name="Schikora-Tamarit M.A."/>
            <person name="Marcet-Houben M."/>
            <person name="Nosek J."/>
            <person name="Gabaldon T."/>
        </authorList>
    </citation>
    <scope>NUCLEOTIDE SEQUENCE</scope>
    <source>
        <strain evidence="16">CBS2887</strain>
    </source>
</reference>
<dbReference type="InterPro" id="IPR057721">
    <property type="entry name" value="BCD1_alpha/beta"/>
</dbReference>
<dbReference type="OrthoDB" id="272357at2759"/>
<feature type="region of interest" description="Disordered" evidence="14">
    <location>
        <begin position="294"/>
        <end position="317"/>
    </location>
</feature>
<dbReference type="FunFam" id="3.30.60.190:FF:000001">
    <property type="entry name" value="box C/D snoRNA protein 1"/>
    <property type="match status" value="1"/>
</dbReference>
<sequence length="317" mass="35903">MQDTQQICQICFTEPSKYKCPACTTQTCSLPCIKLHKAQSQCSGIQDTTKYIPRTDFEKDGEGERMLQRDYNFLSGLGRELQVRKDDVKSKNKRILQSGSNSYGNKRQNRNAPPANYNSEDGTFKQTTLIKRGVNVKILPKGMSRAFQNKSYFDKRSSEFMWTLEMIMVDAENGEVLNSGINWKCSECTKVRDTINDKLRVTFGLPERQKKEATEADTQTQTQTQTQISQPNCQPSEELHYFLKMIDTPQNKPVLKYLDPTKPLGEVLKGESVIEFPTLIVSTQREIKGAWSELVEPVEEESSSDSGDDSSGSSEES</sequence>
<feature type="region of interest" description="Disordered" evidence="14">
    <location>
        <begin position="88"/>
        <end position="122"/>
    </location>
</feature>
<evidence type="ECO:0000256" key="1">
    <source>
        <dbReference type="ARBA" id="ARBA00022499"/>
    </source>
</evidence>
<dbReference type="Pfam" id="PF04438">
    <property type="entry name" value="zf-HIT"/>
    <property type="match status" value="1"/>
</dbReference>
<evidence type="ECO:0000256" key="10">
    <source>
        <dbReference type="ARBA" id="ARBA00061949"/>
    </source>
</evidence>
<name>A0A9P8Q005_WICPI</name>
<evidence type="ECO:0000256" key="6">
    <source>
        <dbReference type="ARBA" id="ARBA00022833"/>
    </source>
</evidence>
<evidence type="ECO:0000256" key="12">
    <source>
        <dbReference type="ARBA" id="ARBA00077531"/>
    </source>
</evidence>
<evidence type="ECO:0000259" key="15">
    <source>
        <dbReference type="PROSITE" id="PS51083"/>
    </source>
</evidence>
<dbReference type="GO" id="GO:0048254">
    <property type="term" value="P:snoRNA localization"/>
    <property type="evidence" value="ECO:0007669"/>
    <property type="project" value="TreeGrafter"/>
</dbReference>
<dbReference type="EMBL" id="JAEUBG010004683">
    <property type="protein sequence ID" value="KAH3680697.1"/>
    <property type="molecule type" value="Genomic_DNA"/>
</dbReference>
<gene>
    <name evidence="16" type="ORF">WICPIJ_008161</name>
</gene>
<keyword evidence="2" id="KW-0690">Ribosome biogenesis</keyword>
<evidence type="ECO:0000256" key="2">
    <source>
        <dbReference type="ARBA" id="ARBA00022517"/>
    </source>
</evidence>
<protein>
    <recommendedName>
        <fullName evidence="11">Box C/D snoRNA protein 1</fullName>
    </recommendedName>
    <alternativeName>
        <fullName evidence="12">Zinc finger HIT domain-containing protein 6</fullName>
    </alternativeName>
</protein>
<evidence type="ECO:0000256" key="13">
    <source>
        <dbReference type="PROSITE-ProRule" id="PRU00453"/>
    </source>
</evidence>
<evidence type="ECO:0000256" key="11">
    <source>
        <dbReference type="ARBA" id="ARBA00068630"/>
    </source>
</evidence>
<keyword evidence="1" id="KW-1017">Isopeptide bond</keyword>
<comment type="function">
    <text evidence="8">Required for box C/D snoRNAs accumulation involved in snoRNA processing, snoRNA transport to the nucleolus and ribosome biogenesis.</text>
</comment>
<dbReference type="GO" id="GO:0070761">
    <property type="term" value="C:pre-snoRNP complex"/>
    <property type="evidence" value="ECO:0007669"/>
    <property type="project" value="TreeGrafter"/>
</dbReference>
<evidence type="ECO:0000313" key="17">
    <source>
        <dbReference type="Proteomes" id="UP000774326"/>
    </source>
</evidence>
<dbReference type="CDD" id="cd23023">
    <property type="entry name" value="zf-HIT_BCD1"/>
    <property type="match status" value="1"/>
</dbReference>
<feature type="region of interest" description="Disordered" evidence="14">
    <location>
        <begin position="207"/>
        <end position="232"/>
    </location>
</feature>
<dbReference type="GO" id="GO:0008270">
    <property type="term" value="F:zinc ion binding"/>
    <property type="evidence" value="ECO:0007669"/>
    <property type="project" value="UniProtKB-UniRule"/>
</dbReference>
<dbReference type="Gene3D" id="3.30.60.190">
    <property type="match status" value="1"/>
</dbReference>
<feature type="non-terminal residue" evidence="16">
    <location>
        <position position="317"/>
    </location>
</feature>
<evidence type="ECO:0000256" key="5">
    <source>
        <dbReference type="ARBA" id="ARBA00022771"/>
    </source>
</evidence>
<dbReference type="InterPro" id="IPR007529">
    <property type="entry name" value="Znf_HIT"/>
</dbReference>
<reference evidence="16" key="2">
    <citation type="submission" date="2021-01" db="EMBL/GenBank/DDBJ databases">
        <authorList>
            <person name="Schikora-Tamarit M.A."/>
        </authorList>
    </citation>
    <scope>NUCLEOTIDE SEQUENCE</scope>
    <source>
        <strain evidence="16">CBS2887</strain>
    </source>
</reference>